<organism evidence="1 2">
    <name type="scientific">Candidatus Scatomorpha intestinavium</name>
    <dbReference type="NCBI Taxonomy" id="2840922"/>
    <lineage>
        <taxon>Bacteria</taxon>
        <taxon>Bacillati</taxon>
        <taxon>Bacillota</taxon>
        <taxon>Clostridia</taxon>
        <taxon>Eubacteriales</taxon>
        <taxon>Candidatus Scatomorpha</taxon>
    </lineage>
</organism>
<dbReference type="Pfam" id="PF06245">
    <property type="entry name" value="DUF1015"/>
    <property type="match status" value="1"/>
</dbReference>
<comment type="caution">
    <text evidence="1">The sequence shown here is derived from an EMBL/GenBank/DDBJ whole genome shotgun (WGS) entry which is preliminary data.</text>
</comment>
<proteinExistence type="predicted"/>
<reference evidence="1" key="1">
    <citation type="submission" date="2020-10" db="EMBL/GenBank/DDBJ databases">
        <authorList>
            <person name="Gilroy R."/>
        </authorList>
    </citation>
    <scope>NUCLEOTIDE SEQUENCE</scope>
    <source>
        <strain evidence="1">ChiBcolR7-354</strain>
    </source>
</reference>
<dbReference type="AlphaFoldDB" id="A0A9D1CSA1"/>
<dbReference type="Proteomes" id="UP000824262">
    <property type="component" value="Unassembled WGS sequence"/>
</dbReference>
<accession>A0A9D1CSA1</accession>
<dbReference type="InterPro" id="IPR008323">
    <property type="entry name" value="UCP033563"/>
</dbReference>
<dbReference type="PANTHER" id="PTHR36454:SF1">
    <property type="entry name" value="DUF1015 DOMAIN-CONTAINING PROTEIN"/>
    <property type="match status" value="1"/>
</dbReference>
<sequence>MRVFSTADILLPAAADMTKWACVACDQFTSEPEYWAEAGRIVGDAPGALKLIYPEAWLGRPDEEEIRRGINAAMEEYLASGVFRELKDSLVYVERRLPSGAVRRGLVGKIDLEQYDWAEGTRSAVRATEGTIESRLPARVSVRRAAAIELPHIMVFIDDPADGIIPSAAGGEALYDFELMLGGGHIRGSLVHGEAAETVLRQIDALGGDFAFAMGDGNHSLAAAKRCWEEIKPTVPESWREGHPARYALVELVNIHDPAVTFEPIHRALIGADTGDFLSAAVDAFTRAEPQGDAVSGITLLCGGEEAAIELPLPLGAAVSLVDGFLTGYTAAFGGEVDYIHGEEETRSLAARSGGAGILLPTLKKEELFPHVARFGPYPKKSFSIGEAREKRYYLEARRIK</sequence>
<dbReference type="EMBL" id="DVGA01000015">
    <property type="protein sequence ID" value="HIQ77824.1"/>
    <property type="molecule type" value="Genomic_DNA"/>
</dbReference>
<protein>
    <submittedName>
        <fullName evidence="1">DUF1015 domain-containing protein</fullName>
    </submittedName>
</protein>
<evidence type="ECO:0000313" key="1">
    <source>
        <dbReference type="EMBL" id="HIQ77824.1"/>
    </source>
</evidence>
<gene>
    <name evidence="1" type="ORF">IAB77_01025</name>
</gene>
<name>A0A9D1CSA1_9FIRM</name>
<reference evidence="1" key="2">
    <citation type="journal article" date="2021" name="PeerJ">
        <title>Extensive microbial diversity within the chicken gut microbiome revealed by metagenomics and culture.</title>
        <authorList>
            <person name="Gilroy R."/>
            <person name="Ravi A."/>
            <person name="Getino M."/>
            <person name="Pursley I."/>
            <person name="Horton D.L."/>
            <person name="Alikhan N.F."/>
            <person name="Baker D."/>
            <person name="Gharbi K."/>
            <person name="Hall N."/>
            <person name="Watson M."/>
            <person name="Adriaenssens E.M."/>
            <person name="Foster-Nyarko E."/>
            <person name="Jarju S."/>
            <person name="Secka A."/>
            <person name="Antonio M."/>
            <person name="Oren A."/>
            <person name="Chaudhuri R.R."/>
            <person name="La Ragione R."/>
            <person name="Hildebrand F."/>
            <person name="Pallen M.J."/>
        </authorList>
    </citation>
    <scope>NUCLEOTIDE SEQUENCE</scope>
    <source>
        <strain evidence="1">ChiBcolR7-354</strain>
    </source>
</reference>
<evidence type="ECO:0000313" key="2">
    <source>
        <dbReference type="Proteomes" id="UP000824262"/>
    </source>
</evidence>
<dbReference type="PANTHER" id="PTHR36454">
    <property type="entry name" value="LMO2823 PROTEIN"/>
    <property type="match status" value="1"/>
</dbReference>